<gene>
    <name evidence="1" type="ORF">CPELLU_LOCUS5799</name>
</gene>
<keyword evidence="2" id="KW-1185">Reference proteome</keyword>
<organism evidence="1 2">
    <name type="scientific">Cetraspora pellucida</name>
    <dbReference type="NCBI Taxonomy" id="1433469"/>
    <lineage>
        <taxon>Eukaryota</taxon>
        <taxon>Fungi</taxon>
        <taxon>Fungi incertae sedis</taxon>
        <taxon>Mucoromycota</taxon>
        <taxon>Glomeromycotina</taxon>
        <taxon>Glomeromycetes</taxon>
        <taxon>Diversisporales</taxon>
        <taxon>Gigasporaceae</taxon>
        <taxon>Cetraspora</taxon>
    </lineage>
</organism>
<sequence length="53" mass="6092">MRTVVDILFKNRQSNTSLPTAILVSFDKYHGPSVRTSKRTQAIPIVLVLYTWE</sequence>
<comment type="caution">
    <text evidence="1">The sequence shown here is derived from an EMBL/GenBank/DDBJ whole genome shotgun (WGS) entry which is preliminary data.</text>
</comment>
<accession>A0A9N9FZN5</accession>
<dbReference type="EMBL" id="CAJVQA010003434">
    <property type="protein sequence ID" value="CAG8574407.1"/>
    <property type="molecule type" value="Genomic_DNA"/>
</dbReference>
<protein>
    <submittedName>
        <fullName evidence="1">7377_t:CDS:1</fullName>
    </submittedName>
</protein>
<evidence type="ECO:0000313" key="1">
    <source>
        <dbReference type="EMBL" id="CAG8574407.1"/>
    </source>
</evidence>
<evidence type="ECO:0000313" key="2">
    <source>
        <dbReference type="Proteomes" id="UP000789759"/>
    </source>
</evidence>
<dbReference type="AlphaFoldDB" id="A0A9N9FZN5"/>
<feature type="non-terminal residue" evidence="1">
    <location>
        <position position="53"/>
    </location>
</feature>
<proteinExistence type="predicted"/>
<name>A0A9N9FZN5_9GLOM</name>
<reference evidence="1" key="1">
    <citation type="submission" date="2021-06" db="EMBL/GenBank/DDBJ databases">
        <authorList>
            <person name="Kallberg Y."/>
            <person name="Tangrot J."/>
            <person name="Rosling A."/>
        </authorList>
    </citation>
    <scope>NUCLEOTIDE SEQUENCE</scope>
    <source>
        <strain evidence="1">FL966</strain>
    </source>
</reference>
<dbReference type="Proteomes" id="UP000789759">
    <property type="component" value="Unassembled WGS sequence"/>
</dbReference>
<dbReference type="OrthoDB" id="2408190at2759"/>